<evidence type="ECO:0000256" key="5">
    <source>
        <dbReference type="ARBA" id="ARBA00023040"/>
    </source>
</evidence>
<keyword evidence="6 11" id="KW-0472">Membrane</keyword>
<evidence type="ECO:0000256" key="2">
    <source>
        <dbReference type="ARBA" id="ARBA00010663"/>
    </source>
</evidence>
<name>A0A8S4F586_PLUXY</name>
<evidence type="ECO:0000256" key="4">
    <source>
        <dbReference type="ARBA" id="ARBA00022989"/>
    </source>
</evidence>
<dbReference type="PROSITE" id="PS00237">
    <property type="entry name" value="G_PROTEIN_RECEP_F1_1"/>
    <property type="match status" value="1"/>
</dbReference>
<dbReference type="GO" id="GO:0007601">
    <property type="term" value="P:visual perception"/>
    <property type="evidence" value="ECO:0007669"/>
    <property type="project" value="UniProtKB-KW"/>
</dbReference>
<dbReference type="PROSITE" id="PS50262">
    <property type="entry name" value="G_PROTEIN_RECEP_F1_2"/>
    <property type="match status" value="1"/>
</dbReference>
<evidence type="ECO:0000256" key="3">
    <source>
        <dbReference type="ARBA" id="ARBA00022692"/>
    </source>
</evidence>
<comment type="similarity">
    <text evidence="2">Belongs to the G-protein coupled receptor 1 family.</text>
</comment>
<dbReference type="AlphaFoldDB" id="A0A8S4F586"/>
<evidence type="ECO:0000313" key="13">
    <source>
        <dbReference type="EMBL" id="CAG9123138.1"/>
    </source>
</evidence>
<keyword evidence="8" id="KW-0325">Glycoprotein</keyword>
<accession>A0A8S4F586</accession>
<dbReference type="GO" id="GO:0004930">
    <property type="term" value="F:G protein-coupled receptor activity"/>
    <property type="evidence" value="ECO:0007669"/>
    <property type="project" value="UniProtKB-KW"/>
</dbReference>
<keyword evidence="14" id="KW-1185">Reference proteome</keyword>
<evidence type="ECO:0000256" key="9">
    <source>
        <dbReference type="ARBA" id="ARBA00023224"/>
    </source>
</evidence>
<organism evidence="13 14">
    <name type="scientific">Plutella xylostella</name>
    <name type="common">Diamondback moth</name>
    <name type="synonym">Plutella maculipennis</name>
    <dbReference type="NCBI Taxonomy" id="51655"/>
    <lineage>
        <taxon>Eukaryota</taxon>
        <taxon>Metazoa</taxon>
        <taxon>Ecdysozoa</taxon>
        <taxon>Arthropoda</taxon>
        <taxon>Hexapoda</taxon>
        <taxon>Insecta</taxon>
        <taxon>Pterygota</taxon>
        <taxon>Neoptera</taxon>
        <taxon>Endopterygota</taxon>
        <taxon>Lepidoptera</taxon>
        <taxon>Glossata</taxon>
        <taxon>Ditrysia</taxon>
        <taxon>Yponomeutoidea</taxon>
        <taxon>Plutellidae</taxon>
        <taxon>Plutella</taxon>
    </lineage>
</organism>
<dbReference type="Gene3D" id="1.20.1070.10">
    <property type="entry name" value="Rhodopsin 7-helix transmembrane proteins"/>
    <property type="match status" value="1"/>
</dbReference>
<evidence type="ECO:0000256" key="10">
    <source>
        <dbReference type="ARBA" id="ARBA00023305"/>
    </source>
</evidence>
<evidence type="ECO:0000256" key="11">
    <source>
        <dbReference type="SAM" id="Phobius"/>
    </source>
</evidence>
<sequence length="130" mass="14771">MTLNLKAKIKAKQFKAKVNKKVCVHLHHTRITSITTLTVLSFERYMMVTRPLSSRHLSSKGAILSIMFIWSYSLALTTPPLLGWGNYVNEAANIRYVGNITTLPSNDKVRVKIASNYFKTEKMKPFAILI</sequence>
<proteinExistence type="inferred from homology"/>
<protein>
    <submittedName>
        <fullName evidence="13">(diamondback moth) hypothetical protein</fullName>
    </submittedName>
</protein>
<keyword evidence="3 11" id="KW-0812">Transmembrane</keyword>
<evidence type="ECO:0000256" key="7">
    <source>
        <dbReference type="ARBA" id="ARBA00023170"/>
    </source>
</evidence>
<dbReference type="GO" id="GO:0016020">
    <property type="term" value="C:membrane"/>
    <property type="evidence" value="ECO:0007669"/>
    <property type="project" value="UniProtKB-SubCell"/>
</dbReference>
<keyword evidence="4 11" id="KW-1133">Transmembrane helix</keyword>
<feature type="domain" description="G-protein coupled receptors family 1 profile" evidence="12">
    <location>
        <begin position="32"/>
        <end position="82"/>
    </location>
</feature>
<dbReference type="InterPro" id="IPR000276">
    <property type="entry name" value="GPCR_Rhodpsn"/>
</dbReference>
<reference evidence="13" key="1">
    <citation type="submission" date="2020-11" db="EMBL/GenBank/DDBJ databases">
        <authorList>
            <person name="Whiteford S."/>
        </authorList>
    </citation>
    <scope>NUCLEOTIDE SEQUENCE</scope>
</reference>
<keyword evidence="5" id="KW-0297">G-protein coupled receptor</keyword>
<comment type="caution">
    <text evidence="13">The sequence shown here is derived from an EMBL/GenBank/DDBJ whole genome shotgun (WGS) entry which is preliminary data.</text>
</comment>
<dbReference type="Pfam" id="PF00001">
    <property type="entry name" value="7tm_1"/>
    <property type="match status" value="1"/>
</dbReference>
<keyword evidence="9" id="KW-0807">Transducer</keyword>
<keyword evidence="10" id="KW-0844">Vision</keyword>
<evidence type="ECO:0000259" key="12">
    <source>
        <dbReference type="PROSITE" id="PS50262"/>
    </source>
</evidence>
<dbReference type="SUPFAM" id="SSF81321">
    <property type="entry name" value="Family A G protein-coupled receptor-like"/>
    <property type="match status" value="1"/>
</dbReference>
<dbReference type="PANTHER" id="PTHR24240">
    <property type="entry name" value="OPSIN"/>
    <property type="match status" value="1"/>
</dbReference>
<evidence type="ECO:0000256" key="1">
    <source>
        <dbReference type="ARBA" id="ARBA00004141"/>
    </source>
</evidence>
<feature type="transmembrane region" description="Helical" evidence="11">
    <location>
        <begin position="57"/>
        <end position="75"/>
    </location>
</feature>
<evidence type="ECO:0000256" key="6">
    <source>
        <dbReference type="ARBA" id="ARBA00023136"/>
    </source>
</evidence>
<evidence type="ECO:0000313" key="14">
    <source>
        <dbReference type="Proteomes" id="UP000653454"/>
    </source>
</evidence>
<keyword evidence="7" id="KW-0675">Receptor</keyword>
<dbReference type="Proteomes" id="UP000653454">
    <property type="component" value="Unassembled WGS sequence"/>
</dbReference>
<dbReference type="InterPro" id="IPR050125">
    <property type="entry name" value="GPCR_opsins"/>
</dbReference>
<keyword evidence="10" id="KW-0716">Sensory transduction</keyword>
<evidence type="ECO:0000256" key="8">
    <source>
        <dbReference type="ARBA" id="ARBA00023180"/>
    </source>
</evidence>
<comment type="subcellular location">
    <subcellularLocation>
        <location evidence="1">Membrane</location>
        <topology evidence="1">Multi-pass membrane protein</topology>
    </subcellularLocation>
</comment>
<dbReference type="EMBL" id="CAJHNJ030000028">
    <property type="protein sequence ID" value="CAG9123138.1"/>
    <property type="molecule type" value="Genomic_DNA"/>
</dbReference>
<dbReference type="InterPro" id="IPR017452">
    <property type="entry name" value="GPCR_Rhodpsn_7TM"/>
</dbReference>
<gene>
    <name evidence="13" type="ORF">PLXY2_LOCUS7925</name>
</gene>